<gene>
    <name evidence="5" type="ORF">AQJ91_27550</name>
</gene>
<evidence type="ECO:0000256" key="2">
    <source>
        <dbReference type="ARBA" id="ARBA00023125"/>
    </source>
</evidence>
<name>A0A101UWG5_9ACTN</name>
<dbReference type="GO" id="GO:0015074">
    <property type="term" value="P:DNA integration"/>
    <property type="evidence" value="ECO:0007669"/>
    <property type="project" value="InterPro"/>
</dbReference>
<evidence type="ECO:0000313" key="5">
    <source>
        <dbReference type="EMBL" id="KUO18143.1"/>
    </source>
</evidence>
<dbReference type="InterPro" id="IPR050090">
    <property type="entry name" value="Tyrosine_recombinase_XerCD"/>
</dbReference>
<sequence>MTDLRQAVDDYLRLRRSLGHQMAEAAYLLPDFVSFMDNRGEQTVTIAAALDWVKTREPDVITTVSPRRITAVRGFARYLSGIDPATQVPPLGLVPYNRRRGQIFLYSDADITAIMTAAKETIPQPLRAATYHTLIGLLAASGLRIGEAIKLDRDDIDWTEGVLHIRESKFGKSRLVPLQDSSTNALREYDRLREDLMPRVKDPAFFISLTAKRLIYACVHPVFRALVDTADVGLDAPHRPRLHELRHTFAVRTLLHWYRTEDNIQAKIPSLSTYMGHREPSCTYWYLSAAPELLALAAARRDGLQKAARR</sequence>
<comment type="similarity">
    <text evidence="1">Belongs to the 'phage' integrase family.</text>
</comment>
<dbReference type="AlphaFoldDB" id="A0A101UWG5"/>
<dbReference type="PROSITE" id="PS51898">
    <property type="entry name" value="TYR_RECOMBINASE"/>
    <property type="match status" value="1"/>
</dbReference>
<keyword evidence="2" id="KW-0238">DNA-binding</keyword>
<dbReference type="EMBL" id="LMXB01000068">
    <property type="protein sequence ID" value="KUO18143.1"/>
    <property type="molecule type" value="Genomic_DNA"/>
</dbReference>
<dbReference type="InterPro" id="IPR011010">
    <property type="entry name" value="DNA_brk_join_enz"/>
</dbReference>
<keyword evidence="3" id="KW-0233">DNA recombination</keyword>
<protein>
    <recommendedName>
        <fullName evidence="4">Tyr recombinase domain-containing protein</fullName>
    </recommendedName>
</protein>
<organism evidence="5 6">
    <name type="scientific">Streptomyces dysideae</name>
    <dbReference type="NCBI Taxonomy" id="909626"/>
    <lineage>
        <taxon>Bacteria</taxon>
        <taxon>Bacillati</taxon>
        <taxon>Actinomycetota</taxon>
        <taxon>Actinomycetes</taxon>
        <taxon>Kitasatosporales</taxon>
        <taxon>Streptomycetaceae</taxon>
        <taxon>Streptomyces</taxon>
    </lineage>
</organism>
<dbReference type="STRING" id="909626.AQJ91_27550"/>
<dbReference type="SUPFAM" id="SSF56349">
    <property type="entry name" value="DNA breaking-rejoining enzymes"/>
    <property type="match status" value="1"/>
</dbReference>
<reference evidence="5 6" key="1">
    <citation type="submission" date="2015-10" db="EMBL/GenBank/DDBJ databases">
        <title>Draft genome sequence of Streptomyces sp. RV15, isolated from a marine sponge.</title>
        <authorList>
            <person name="Ruckert C."/>
            <person name="Abdelmohsen U.R."/>
            <person name="Winkler A."/>
            <person name="Hentschel U."/>
            <person name="Kalinowski J."/>
            <person name="Kampfer P."/>
            <person name="Glaeser S."/>
        </authorList>
    </citation>
    <scope>NUCLEOTIDE SEQUENCE [LARGE SCALE GENOMIC DNA]</scope>
    <source>
        <strain evidence="5 6">RV15</strain>
    </source>
</reference>
<evidence type="ECO:0000313" key="6">
    <source>
        <dbReference type="Proteomes" id="UP000053260"/>
    </source>
</evidence>
<dbReference type="InterPro" id="IPR013762">
    <property type="entry name" value="Integrase-like_cat_sf"/>
</dbReference>
<dbReference type="GO" id="GO:0003677">
    <property type="term" value="F:DNA binding"/>
    <property type="evidence" value="ECO:0007669"/>
    <property type="project" value="UniProtKB-KW"/>
</dbReference>
<dbReference type="PANTHER" id="PTHR30349">
    <property type="entry name" value="PHAGE INTEGRASE-RELATED"/>
    <property type="match status" value="1"/>
</dbReference>
<dbReference type="GO" id="GO:0006310">
    <property type="term" value="P:DNA recombination"/>
    <property type="evidence" value="ECO:0007669"/>
    <property type="project" value="UniProtKB-KW"/>
</dbReference>
<keyword evidence="6" id="KW-1185">Reference proteome</keyword>
<dbReference type="Proteomes" id="UP000053260">
    <property type="component" value="Unassembled WGS sequence"/>
</dbReference>
<dbReference type="RefSeq" id="WP_067026847.1">
    <property type="nucleotide sequence ID" value="NZ_KQ949093.1"/>
</dbReference>
<dbReference type="Gene3D" id="1.10.443.10">
    <property type="entry name" value="Intergrase catalytic core"/>
    <property type="match status" value="1"/>
</dbReference>
<dbReference type="Pfam" id="PF00589">
    <property type="entry name" value="Phage_integrase"/>
    <property type="match status" value="1"/>
</dbReference>
<dbReference type="InterPro" id="IPR002104">
    <property type="entry name" value="Integrase_catalytic"/>
</dbReference>
<feature type="domain" description="Tyr recombinase" evidence="4">
    <location>
        <begin position="100"/>
        <end position="299"/>
    </location>
</feature>
<dbReference type="PANTHER" id="PTHR30349:SF41">
    <property type="entry name" value="INTEGRASE_RECOMBINASE PROTEIN MJ0367-RELATED"/>
    <property type="match status" value="1"/>
</dbReference>
<evidence type="ECO:0000256" key="1">
    <source>
        <dbReference type="ARBA" id="ARBA00008857"/>
    </source>
</evidence>
<evidence type="ECO:0000256" key="3">
    <source>
        <dbReference type="ARBA" id="ARBA00023172"/>
    </source>
</evidence>
<proteinExistence type="inferred from homology"/>
<evidence type="ECO:0000259" key="4">
    <source>
        <dbReference type="PROSITE" id="PS51898"/>
    </source>
</evidence>
<comment type="caution">
    <text evidence="5">The sequence shown here is derived from an EMBL/GenBank/DDBJ whole genome shotgun (WGS) entry which is preliminary data.</text>
</comment>
<accession>A0A101UWG5</accession>
<dbReference type="OrthoDB" id="5464621at2"/>